<feature type="compositionally biased region" description="Basic and acidic residues" evidence="1">
    <location>
        <begin position="143"/>
        <end position="167"/>
    </location>
</feature>
<dbReference type="EMBL" id="BFEA01000350">
    <property type="protein sequence ID" value="GBG80583.1"/>
    <property type="molecule type" value="Genomic_DNA"/>
</dbReference>
<dbReference type="AlphaFoldDB" id="A0A388LED9"/>
<feature type="compositionally biased region" description="Basic and acidic residues" evidence="1">
    <location>
        <begin position="77"/>
        <end position="93"/>
    </location>
</feature>
<accession>A0A388LED9</accession>
<proteinExistence type="predicted"/>
<keyword evidence="3" id="KW-1185">Reference proteome</keyword>
<organism evidence="2 3">
    <name type="scientific">Chara braunii</name>
    <name type="common">Braun's stonewort</name>
    <dbReference type="NCBI Taxonomy" id="69332"/>
    <lineage>
        <taxon>Eukaryota</taxon>
        <taxon>Viridiplantae</taxon>
        <taxon>Streptophyta</taxon>
        <taxon>Charophyceae</taxon>
        <taxon>Charales</taxon>
        <taxon>Characeae</taxon>
        <taxon>Chara</taxon>
    </lineage>
</organism>
<evidence type="ECO:0000313" key="3">
    <source>
        <dbReference type="Proteomes" id="UP000265515"/>
    </source>
</evidence>
<comment type="caution">
    <text evidence="2">The sequence shown here is derived from an EMBL/GenBank/DDBJ whole genome shotgun (WGS) entry which is preliminary data.</text>
</comment>
<protein>
    <submittedName>
        <fullName evidence="2">Uncharacterized protein</fullName>
    </submittedName>
</protein>
<dbReference type="Gramene" id="GBG80583">
    <property type="protein sequence ID" value="GBG80583"/>
    <property type="gene ID" value="CBR_g31043"/>
</dbReference>
<gene>
    <name evidence="2" type="ORF">CBR_g31043</name>
</gene>
<feature type="compositionally biased region" description="Low complexity" evidence="1">
    <location>
        <begin position="168"/>
        <end position="177"/>
    </location>
</feature>
<name>A0A388LED9_CHABU</name>
<sequence length="272" mass="29222">MYPPPLRSLAADPVAHGQASQSALPTRSFYDGAAMDRRAGDIGHASACGPTDVPAGARLIGNVDDTCHDSMRAYEEQHGRPMRAKMTDVHDTRTATARLSRARKKGTGASIPYYRRRPHPFFRNSDETRQMSAAPDGRGGVDGGDRVNESGRGEKRRSGTIIIHDDSSTTAEGGETTGADDPDDSDYVPRIRMADGDDDAGRRVMVEEDGGRCFGLSFGHPSKVDDYGGWGEGDGEEGGGGRRCKAIGYAGWVWVMVEEDGARRLAMADGCR</sequence>
<reference evidence="2 3" key="1">
    <citation type="journal article" date="2018" name="Cell">
        <title>The Chara Genome: Secondary Complexity and Implications for Plant Terrestrialization.</title>
        <authorList>
            <person name="Nishiyama T."/>
            <person name="Sakayama H."/>
            <person name="Vries J.D."/>
            <person name="Buschmann H."/>
            <person name="Saint-Marcoux D."/>
            <person name="Ullrich K.K."/>
            <person name="Haas F.B."/>
            <person name="Vanderstraeten L."/>
            <person name="Becker D."/>
            <person name="Lang D."/>
            <person name="Vosolsobe S."/>
            <person name="Rombauts S."/>
            <person name="Wilhelmsson P.K.I."/>
            <person name="Janitza P."/>
            <person name="Kern R."/>
            <person name="Heyl A."/>
            <person name="Rumpler F."/>
            <person name="Villalobos L.I.A.C."/>
            <person name="Clay J.M."/>
            <person name="Skokan R."/>
            <person name="Toyoda A."/>
            <person name="Suzuki Y."/>
            <person name="Kagoshima H."/>
            <person name="Schijlen E."/>
            <person name="Tajeshwar N."/>
            <person name="Catarino B."/>
            <person name="Hetherington A.J."/>
            <person name="Saltykova A."/>
            <person name="Bonnot C."/>
            <person name="Breuninger H."/>
            <person name="Symeonidi A."/>
            <person name="Radhakrishnan G.V."/>
            <person name="Van Nieuwerburgh F."/>
            <person name="Deforce D."/>
            <person name="Chang C."/>
            <person name="Karol K.G."/>
            <person name="Hedrich R."/>
            <person name="Ulvskov P."/>
            <person name="Glockner G."/>
            <person name="Delwiche C.F."/>
            <person name="Petrasek J."/>
            <person name="Van de Peer Y."/>
            <person name="Friml J."/>
            <person name="Beilby M."/>
            <person name="Dolan L."/>
            <person name="Kohara Y."/>
            <person name="Sugano S."/>
            <person name="Fujiyama A."/>
            <person name="Delaux P.-M."/>
            <person name="Quint M."/>
            <person name="TheiBen G."/>
            <person name="Hagemann M."/>
            <person name="Harholt J."/>
            <person name="Dunand C."/>
            <person name="Zachgo S."/>
            <person name="Langdale J."/>
            <person name="Maumus F."/>
            <person name="Straeten D.V.D."/>
            <person name="Gould S.B."/>
            <person name="Rensing S.A."/>
        </authorList>
    </citation>
    <scope>NUCLEOTIDE SEQUENCE [LARGE SCALE GENOMIC DNA]</scope>
    <source>
        <strain evidence="2 3">S276</strain>
    </source>
</reference>
<feature type="region of interest" description="Disordered" evidence="1">
    <location>
        <begin position="77"/>
        <end position="187"/>
    </location>
</feature>
<evidence type="ECO:0000256" key="1">
    <source>
        <dbReference type="SAM" id="MobiDB-lite"/>
    </source>
</evidence>
<evidence type="ECO:0000313" key="2">
    <source>
        <dbReference type="EMBL" id="GBG80583.1"/>
    </source>
</evidence>
<dbReference type="Proteomes" id="UP000265515">
    <property type="component" value="Unassembled WGS sequence"/>
</dbReference>